<reference evidence="2" key="2">
    <citation type="submission" date="2020-09" db="EMBL/GenBank/DDBJ databases">
        <authorList>
            <person name="Sun Q."/>
            <person name="Zhou Y."/>
        </authorList>
    </citation>
    <scope>NUCLEOTIDE SEQUENCE</scope>
    <source>
        <strain evidence="2">CGMCC 4.7278</strain>
    </source>
</reference>
<gene>
    <name evidence="2" type="ORF">GCM10011591_07370</name>
</gene>
<name>A0A917QB97_9NOCA</name>
<dbReference type="GO" id="GO:0071949">
    <property type="term" value="F:FAD binding"/>
    <property type="evidence" value="ECO:0007669"/>
    <property type="project" value="InterPro"/>
</dbReference>
<dbReference type="PRINTS" id="PR00420">
    <property type="entry name" value="RNGMNOXGNASE"/>
</dbReference>
<keyword evidence="3" id="KW-1185">Reference proteome</keyword>
<feature type="domain" description="FAD-binding" evidence="1">
    <location>
        <begin position="7"/>
        <end position="338"/>
    </location>
</feature>
<comment type="caution">
    <text evidence="2">The sequence shown here is derived from an EMBL/GenBank/DDBJ whole genome shotgun (WGS) entry which is preliminary data.</text>
</comment>
<dbReference type="Proteomes" id="UP000612956">
    <property type="component" value="Unassembled WGS sequence"/>
</dbReference>
<dbReference type="PANTHER" id="PTHR46865">
    <property type="entry name" value="OXIDOREDUCTASE-RELATED"/>
    <property type="match status" value="1"/>
</dbReference>
<dbReference type="PANTHER" id="PTHR46865:SF2">
    <property type="entry name" value="MONOOXYGENASE"/>
    <property type="match status" value="1"/>
</dbReference>
<dbReference type="EMBL" id="BMMW01000001">
    <property type="protein sequence ID" value="GGK38243.1"/>
    <property type="molecule type" value="Genomic_DNA"/>
</dbReference>
<dbReference type="RefSeq" id="WP_188827265.1">
    <property type="nucleotide sequence ID" value="NZ_BMMW01000001.1"/>
</dbReference>
<sequence>MPRSQPTRVLISGASIAGPTLAYWLARAGFAPTIVEQHPEPRPGGNGVDLRGGALDVIESMGLLPTLRGLATDIAELAFVDARGRRVGGIPIGALSDPGDLEVMRGDLAAVLHRATADDVEYRFGETITALPTASGTTPTESPVSVTFSSGEQREFDLVIGADGLHSNVRRLAFGPASVGAHPLGFAFATATVPSDIGANRTVTLYNTPGHAAGISRSGNHPYGTAFFAFRTARDQEIPRDADAQRALLRGEFRDGGWETRALLDAATADPTFYLDAITQMRLRSWAVGRVGLVGDAAYCATLLSGAGATLAIEGAHRLAAELAVGDSYPTAFARYETAMRPTVRARQRSVTTAGALLIPGSDTAIWLRNRLTRVMALGPIAARVFRPGSPGAA</sequence>
<dbReference type="InterPro" id="IPR051704">
    <property type="entry name" value="FAD_aromatic-hydroxylase"/>
</dbReference>
<dbReference type="Gene3D" id="3.50.50.60">
    <property type="entry name" value="FAD/NAD(P)-binding domain"/>
    <property type="match status" value="1"/>
</dbReference>
<accession>A0A917QB97</accession>
<evidence type="ECO:0000259" key="1">
    <source>
        <dbReference type="Pfam" id="PF01494"/>
    </source>
</evidence>
<evidence type="ECO:0000313" key="2">
    <source>
        <dbReference type="EMBL" id="GGK38243.1"/>
    </source>
</evidence>
<dbReference type="SUPFAM" id="SSF51905">
    <property type="entry name" value="FAD/NAD(P)-binding domain"/>
    <property type="match status" value="1"/>
</dbReference>
<evidence type="ECO:0000313" key="3">
    <source>
        <dbReference type="Proteomes" id="UP000612956"/>
    </source>
</evidence>
<dbReference type="InterPro" id="IPR036188">
    <property type="entry name" value="FAD/NAD-bd_sf"/>
</dbReference>
<organism evidence="2 3">
    <name type="scientific">Nocardia camponoti</name>
    <dbReference type="NCBI Taxonomy" id="1616106"/>
    <lineage>
        <taxon>Bacteria</taxon>
        <taxon>Bacillati</taxon>
        <taxon>Actinomycetota</taxon>
        <taxon>Actinomycetes</taxon>
        <taxon>Mycobacteriales</taxon>
        <taxon>Nocardiaceae</taxon>
        <taxon>Nocardia</taxon>
    </lineage>
</organism>
<reference evidence="2" key="1">
    <citation type="journal article" date="2014" name="Int. J. Syst. Evol. Microbiol.">
        <title>Complete genome sequence of Corynebacterium casei LMG S-19264T (=DSM 44701T), isolated from a smear-ripened cheese.</title>
        <authorList>
            <consortium name="US DOE Joint Genome Institute (JGI-PGF)"/>
            <person name="Walter F."/>
            <person name="Albersmeier A."/>
            <person name="Kalinowski J."/>
            <person name="Ruckert C."/>
        </authorList>
    </citation>
    <scope>NUCLEOTIDE SEQUENCE</scope>
    <source>
        <strain evidence="2">CGMCC 4.7278</strain>
    </source>
</reference>
<dbReference type="InterPro" id="IPR002938">
    <property type="entry name" value="FAD-bd"/>
</dbReference>
<dbReference type="Pfam" id="PF01494">
    <property type="entry name" value="FAD_binding_3"/>
    <property type="match status" value="1"/>
</dbReference>
<dbReference type="Gene3D" id="3.30.9.10">
    <property type="entry name" value="D-Amino Acid Oxidase, subunit A, domain 2"/>
    <property type="match status" value="1"/>
</dbReference>
<dbReference type="AlphaFoldDB" id="A0A917QB97"/>
<protein>
    <submittedName>
        <fullName evidence="2">FAD-dependent oxidoreductase</fullName>
    </submittedName>
</protein>
<proteinExistence type="predicted"/>